<dbReference type="GO" id="GO:0016020">
    <property type="term" value="C:membrane"/>
    <property type="evidence" value="ECO:0007669"/>
    <property type="project" value="TreeGrafter"/>
</dbReference>
<keyword evidence="2" id="KW-1185">Reference proteome</keyword>
<sequence length="148" mass="16835">MAQSTRLGRLSQVAWSTRLTWLNSVSQLNFLAALFRWHVAALPALKHIRDKNSIHHNAVKFAECLFEKIETLNDKEVDSIVSRPLLDAARYGAYELMSQLRHQLMISKDSSGNTMLHLAGKLAPQNKLNLVSGPALQMQRELQWFKVI</sequence>
<dbReference type="EMBL" id="JAVYJV010000014">
    <property type="protein sequence ID" value="KAK4354126.1"/>
    <property type="molecule type" value="Genomic_DNA"/>
</dbReference>
<reference evidence="1" key="1">
    <citation type="submission" date="2023-12" db="EMBL/GenBank/DDBJ databases">
        <title>Genome assembly of Anisodus tanguticus.</title>
        <authorList>
            <person name="Wang Y.-J."/>
        </authorList>
    </citation>
    <scope>NUCLEOTIDE SEQUENCE</scope>
    <source>
        <strain evidence="1">KB-2021</strain>
        <tissue evidence="1">Leaf</tissue>
    </source>
</reference>
<gene>
    <name evidence="1" type="ORF">RND71_026320</name>
</gene>
<evidence type="ECO:0000313" key="1">
    <source>
        <dbReference type="EMBL" id="KAK4354126.1"/>
    </source>
</evidence>
<evidence type="ECO:0000313" key="2">
    <source>
        <dbReference type="Proteomes" id="UP001291623"/>
    </source>
</evidence>
<dbReference type="PANTHER" id="PTHR24177:SF435">
    <property type="entry name" value="ANKYRIN REPEAT-CONTAINING PROTEIN NPR4-LIKE"/>
    <property type="match status" value="1"/>
</dbReference>
<name>A0AAE1RNC5_9SOLA</name>
<organism evidence="1 2">
    <name type="scientific">Anisodus tanguticus</name>
    <dbReference type="NCBI Taxonomy" id="243964"/>
    <lineage>
        <taxon>Eukaryota</taxon>
        <taxon>Viridiplantae</taxon>
        <taxon>Streptophyta</taxon>
        <taxon>Embryophyta</taxon>
        <taxon>Tracheophyta</taxon>
        <taxon>Spermatophyta</taxon>
        <taxon>Magnoliopsida</taxon>
        <taxon>eudicotyledons</taxon>
        <taxon>Gunneridae</taxon>
        <taxon>Pentapetalae</taxon>
        <taxon>asterids</taxon>
        <taxon>lamiids</taxon>
        <taxon>Solanales</taxon>
        <taxon>Solanaceae</taxon>
        <taxon>Solanoideae</taxon>
        <taxon>Hyoscyameae</taxon>
        <taxon>Anisodus</taxon>
    </lineage>
</organism>
<dbReference type="Proteomes" id="UP001291623">
    <property type="component" value="Unassembled WGS sequence"/>
</dbReference>
<proteinExistence type="predicted"/>
<dbReference type="PANTHER" id="PTHR24177">
    <property type="entry name" value="CASKIN"/>
    <property type="match status" value="1"/>
</dbReference>
<accession>A0AAE1RNC5</accession>
<protein>
    <submittedName>
        <fullName evidence="1">Uncharacterized protein</fullName>
    </submittedName>
</protein>
<comment type="caution">
    <text evidence="1">The sequence shown here is derived from an EMBL/GenBank/DDBJ whole genome shotgun (WGS) entry which is preliminary data.</text>
</comment>
<dbReference type="AlphaFoldDB" id="A0AAE1RNC5"/>